<dbReference type="Proteomes" id="UP000271974">
    <property type="component" value="Unassembled WGS sequence"/>
</dbReference>
<sequence>MKIYAGDPATALRFEWSSIESTVIRNPPHDDVAQAKSALSDHQNNRAGPVKPSRARADQPPCNRYHHAACHVGNYIYVFGGKDRYSPLKDLWRLDIATCQWESLLPWGVDLPHLQGHTMTAYQSQILIFGGSFSESVTGETPLWILSTELRCMRRYHPDPPSCARPTGRREHSCVVHRNSMYIYGGFLDSSGSTDEFWAFNVEEEVWRLIRQHKPGKRHGHVAVAMDAHMWIHGGMKGLKHLSDLWTFNFSMCSWNSVKSLGVSPALSNHTAHLVRNYLLLFGGTCQSKPMNSVWLFQFDTLSWRQVTVNQSDWYPPISLHCSVALGSAVQETGTSTTDRTRSAPQLRKPDVRKAGQLPARPWTSPSQDSNVASKAWSLTNATKITNVLQLENLHDSQPGLIDKNNNPSKEDLTCEAETSFFFPVGLPQQEDRPLSSELLGSDNKGFCNAMVSSGPYSSCIGKVRPASQELCYDKFPLLKSFQSVSSDVTLGGTNLTLTLSDEQVYQHNASMMDKCVASNCSQQTMEMDMPDQFVPYSLRTRSRQQYSSHAKTPGVQSASLGNRAGLIDRCDFINPLYTGTTSSDSDDSCNVIYNPAAKQGFFYPFKDCKRSASLSDIYGAENVPPKYDDIILEDLEGCDIADLFYNIDIASPSSLSASLNHLDSQNENNSRLSGKLKRAYKLSCSDLRNSSLQLSNERKALKSSSLHNVCTENMAFKSDKVVVQYAKDSEPGRYTKNVTSSHRGKLSAASKYRCKYYSSSKLDSLVCTSSIATQTTESQFDLDMMSNMVDKCSTSVHKDQKQSMFNERTLAADPAIHACPSSKKSSGESNSLSKDCHLCVLVIGGQTDSPSFVSEPLKLWRCLLL</sequence>
<evidence type="ECO:0000256" key="2">
    <source>
        <dbReference type="ARBA" id="ARBA00022737"/>
    </source>
</evidence>
<feature type="region of interest" description="Disordered" evidence="3">
    <location>
        <begin position="33"/>
        <end position="60"/>
    </location>
</feature>
<dbReference type="Pfam" id="PF24681">
    <property type="entry name" value="Kelch_KLHDC2_KLHL20_DRC7"/>
    <property type="match status" value="1"/>
</dbReference>
<name>A0A433TCU2_ELYCH</name>
<dbReference type="SUPFAM" id="SSF117281">
    <property type="entry name" value="Kelch motif"/>
    <property type="match status" value="1"/>
</dbReference>
<dbReference type="PANTHER" id="PTHR46093">
    <property type="entry name" value="ACYL-COA-BINDING DOMAIN-CONTAINING PROTEIN 5"/>
    <property type="match status" value="1"/>
</dbReference>
<dbReference type="OrthoDB" id="432528at2759"/>
<gene>
    <name evidence="4" type="ORF">EGW08_012799</name>
</gene>
<evidence type="ECO:0000256" key="1">
    <source>
        <dbReference type="ARBA" id="ARBA00022441"/>
    </source>
</evidence>
<organism evidence="4 5">
    <name type="scientific">Elysia chlorotica</name>
    <name type="common">Eastern emerald elysia</name>
    <name type="synonym">Sea slug</name>
    <dbReference type="NCBI Taxonomy" id="188477"/>
    <lineage>
        <taxon>Eukaryota</taxon>
        <taxon>Metazoa</taxon>
        <taxon>Spiralia</taxon>
        <taxon>Lophotrochozoa</taxon>
        <taxon>Mollusca</taxon>
        <taxon>Gastropoda</taxon>
        <taxon>Heterobranchia</taxon>
        <taxon>Euthyneura</taxon>
        <taxon>Panpulmonata</taxon>
        <taxon>Sacoglossa</taxon>
        <taxon>Placobranchoidea</taxon>
        <taxon>Plakobranchidae</taxon>
        <taxon>Elysia</taxon>
    </lineage>
</organism>
<reference evidence="4 5" key="1">
    <citation type="submission" date="2019-01" db="EMBL/GenBank/DDBJ databases">
        <title>A draft genome assembly of the solar-powered sea slug Elysia chlorotica.</title>
        <authorList>
            <person name="Cai H."/>
            <person name="Li Q."/>
            <person name="Fang X."/>
            <person name="Li J."/>
            <person name="Curtis N.E."/>
            <person name="Altenburger A."/>
            <person name="Shibata T."/>
            <person name="Feng M."/>
            <person name="Maeda T."/>
            <person name="Schwartz J.A."/>
            <person name="Shigenobu S."/>
            <person name="Lundholm N."/>
            <person name="Nishiyama T."/>
            <person name="Yang H."/>
            <person name="Hasebe M."/>
            <person name="Li S."/>
            <person name="Pierce S.K."/>
            <person name="Wang J."/>
        </authorList>
    </citation>
    <scope>NUCLEOTIDE SEQUENCE [LARGE SCALE GENOMIC DNA]</scope>
    <source>
        <strain evidence="4">EC2010</strain>
        <tissue evidence="4">Whole organism of an adult</tissue>
    </source>
</reference>
<dbReference type="InterPro" id="IPR006652">
    <property type="entry name" value="Kelch_1"/>
</dbReference>
<proteinExistence type="predicted"/>
<keyword evidence="1" id="KW-0880">Kelch repeat</keyword>
<keyword evidence="5" id="KW-1185">Reference proteome</keyword>
<keyword evidence="2" id="KW-0677">Repeat</keyword>
<dbReference type="Gene3D" id="2.120.10.80">
    <property type="entry name" value="Kelch-type beta propeller"/>
    <property type="match status" value="2"/>
</dbReference>
<evidence type="ECO:0000313" key="5">
    <source>
        <dbReference type="Proteomes" id="UP000271974"/>
    </source>
</evidence>
<dbReference type="Pfam" id="PF01344">
    <property type="entry name" value="Kelch_1"/>
    <property type="match status" value="1"/>
</dbReference>
<dbReference type="STRING" id="188477.A0A433TCU2"/>
<dbReference type="InterPro" id="IPR015915">
    <property type="entry name" value="Kelch-typ_b-propeller"/>
</dbReference>
<dbReference type="EMBL" id="RQTK01000451">
    <property type="protein sequence ID" value="RUS79422.1"/>
    <property type="molecule type" value="Genomic_DNA"/>
</dbReference>
<protein>
    <submittedName>
        <fullName evidence="4">Uncharacterized protein</fullName>
    </submittedName>
</protein>
<accession>A0A433TCU2</accession>
<comment type="caution">
    <text evidence="4">The sequence shown here is derived from an EMBL/GenBank/DDBJ whole genome shotgun (WGS) entry which is preliminary data.</text>
</comment>
<dbReference type="AlphaFoldDB" id="A0A433TCU2"/>
<evidence type="ECO:0000313" key="4">
    <source>
        <dbReference type="EMBL" id="RUS79422.1"/>
    </source>
</evidence>
<dbReference type="PANTHER" id="PTHR46093:SF18">
    <property type="entry name" value="FIBRONECTIN TYPE-III DOMAIN-CONTAINING PROTEIN"/>
    <property type="match status" value="1"/>
</dbReference>
<evidence type="ECO:0000256" key="3">
    <source>
        <dbReference type="SAM" id="MobiDB-lite"/>
    </source>
</evidence>
<feature type="region of interest" description="Disordered" evidence="3">
    <location>
        <begin position="331"/>
        <end position="369"/>
    </location>
</feature>